<dbReference type="Proteomes" id="UP000187406">
    <property type="component" value="Unassembled WGS sequence"/>
</dbReference>
<sequence length="110" mass="12687">MRRCMIEVDQVDISGPRNRFIDLVMDACGFGFDLDKDKEDFDELPCNIPFSMLTCLYDYCLGSYLFDLCYGLWIHLIFGLNSFIVDFWAQSADALFRTADTLAVVWQVDA</sequence>
<keyword evidence="2" id="KW-1185">Reference proteome</keyword>
<proteinExistence type="predicted"/>
<evidence type="ECO:0000313" key="1">
    <source>
        <dbReference type="EMBL" id="GAV89714.1"/>
    </source>
</evidence>
<dbReference type="InParanoid" id="A0A1Q3DB64"/>
<evidence type="ECO:0000313" key="2">
    <source>
        <dbReference type="Proteomes" id="UP000187406"/>
    </source>
</evidence>
<dbReference type="AlphaFoldDB" id="A0A1Q3DB64"/>
<reference evidence="2" key="1">
    <citation type="submission" date="2016-04" db="EMBL/GenBank/DDBJ databases">
        <title>Cephalotus genome sequencing.</title>
        <authorList>
            <person name="Fukushima K."/>
            <person name="Hasebe M."/>
            <person name="Fang X."/>
        </authorList>
    </citation>
    <scope>NUCLEOTIDE SEQUENCE [LARGE SCALE GENOMIC DNA]</scope>
    <source>
        <strain evidence="2">cv. St1</strain>
    </source>
</reference>
<dbReference type="EMBL" id="BDDD01005693">
    <property type="protein sequence ID" value="GAV89714.1"/>
    <property type="molecule type" value="Genomic_DNA"/>
</dbReference>
<name>A0A1Q3DB64_CEPFO</name>
<organism evidence="1 2">
    <name type="scientific">Cephalotus follicularis</name>
    <name type="common">Albany pitcher plant</name>
    <dbReference type="NCBI Taxonomy" id="3775"/>
    <lineage>
        <taxon>Eukaryota</taxon>
        <taxon>Viridiplantae</taxon>
        <taxon>Streptophyta</taxon>
        <taxon>Embryophyta</taxon>
        <taxon>Tracheophyta</taxon>
        <taxon>Spermatophyta</taxon>
        <taxon>Magnoliopsida</taxon>
        <taxon>eudicotyledons</taxon>
        <taxon>Gunneridae</taxon>
        <taxon>Pentapetalae</taxon>
        <taxon>rosids</taxon>
        <taxon>fabids</taxon>
        <taxon>Oxalidales</taxon>
        <taxon>Cephalotaceae</taxon>
        <taxon>Cephalotus</taxon>
    </lineage>
</organism>
<comment type="caution">
    <text evidence="1">The sequence shown here is derived from an EMBL/GenBank/DDBJ whole genome shotgun (WGS) entry which is preliminary data.</text>
</comment>
<protein>
    <submittedName>
        <fullName evidence="1">Uncharacterized protein</fullName>
    </submittedName>
</protein>
<accession>A0A1Q3DB64</accession>
<gene>
    <name evidence="1" type="ORF">CFOL_v3_33128</name>
</gene>